<dbReference type="RefSeq" id="WP_257822211.1">
    <property type="nucleotide sequence ID" value="NZ_JABXYM010000001.1"/>
</dbReference>
<evidence type="ECO:0008006" key="4">
    <source>
        <dbReference type="Google" id="ProtNLM"/>
    </source>
</evidence>
<keyword evidence="1" id="KW-0732">Signal</keyword>
<dbReference type="AlphaFoldDB" id="A0A9Q4B475"/>
<dbReference type="EMBL" id="JABXYM010000001">
    <property type="protein sequence ID" value="MCR6097835.1"/>
    <property type="molecule type" value="Genomic_DNA"/>
</dbReference>
<feature type="signal peptide" evidence="1">
    <location>
        <begin position="1"/>
        <end position="25"/>
    </location>
</feature>
<keyword evidence="3" id="KW-1185">Reference proteome</keyword>
<gene>
    <name evidence="2" type="ORF">HXA33_14960</name>
</gene>
<sequence>MAKFKRLFLTLLALCLLSACTFGEAADSEEPFPYNYIVEGFKYGGFAFPESWNVTAISSRVRLTYRDEDPENHQYAGIPYRYEFNFGRNATENLITDKMIDQYNREQALNEGTHRQLYYHTSDEEYARLIISTNGFLNVLTDFEETETWEVDGTTVMVIHDGRQWRANWLNGGGYYDLSVRKAAGIDSEEAFRDLLEMMVSPNS</sequence>
<dbReference type="PROSITE" id="PS51257">
    <property type="entry name" value="PROKAR_LIPOPROTEIN"/>
    <property type="match status" value="1"/>
</dbReference>
<proteinExistence type="predicted"/>
<protein>
    <recommendedName>
        <fullName evidence="4">DUF4367 domain-containing protein</fullName>
    </recommendedName>
</protein>
<organism evidence="2 3">
    <name type="scientific">Salipaludibacillus agaradhaerens</name>
    <name type="common">Bacillus agaradhaerens</name>
    <dbReference type="NCBI Taxonomy" id="76935"/>
    <lineage>
        <taxon>Bacteria</taxon>
        <taxon>Bacillati</taxon>
        <taxon>Bacillota</taxon>
        <taxon>Bacilli</taxon>
        <taxon>Bacillales</taxon>
        <taxon>Bacillaceae</taxon>
    </lineage>
</organism>
<dbReference type="Proteomes" id="UP001057753">
    <property type="component" value="Unassembled WGS sequence"/>
</dbReference>
<comment type="caution">
    <text evidence="2">The sequence shown here is derived from an EMBL/GenBank/DDBJ whole genome shotgun (WGS) entry which is preliminary data.</text>
</comment>
<accession>A0A9Q4B475</accession>
<evidence type="ECO:0000313" key="3">
    <source>
        <dbReference type="Proteomes" id="UP001057753"/>
    </source>
</evidence>
<name>A0A9Q4B475_SALAG</name>
<reference evidence="2" key="1">
    <citation type="submission" date="2020-06" db="EMBL/GenBank/DDBJ databases">
        <title>Insight into the genomes of haloalkaliphilic bacilli from Kenyan soda lakes.</title>
        <authorList>
            <person name="Mwirichia R."/>
            <person name="Villamizar G.C."/>
            <person name="Poehlein A."/>
            <person name="Mugweru J."/>
            <person name="Kipnyargis A."/>
            <person name="Kiplimo D."/>
            <person name="Orwa P."/>
            <person name="Daniel R."/>
        </authorList>
    </citation>
    <scope>NUCLEOTIDE SEQUENCE</scope>
    <source>
        <strain evidence="2">B1096_S55</strain>
    </source>
</reference>
<evidence type="ECO:0000313" key="2">
    <source>
        <dbReference type="EMBL" id="MCR6097835.1"/>
    </source>
</evidence>
<feature type="chain" id="PRO_5040194181" description="DUF4367 domain-containing protein" evidence="1">
    <location>
        <begin position="26"/>
        <end position="204"/>
    </location>
</feature>
<evidence type="ECO:0000256" key="1">
    <source>
        <dbReference type="SAM" id="SignalP"/>
    </source>
</evidence>